<feature type="transmembrane region" description="Helical" evidence="9">
    <location>
        <begin position="54"/>
        <end position="71"/>
    </location>
</feature>
<evidence type="ECO:0000256" key="7">
    <source>
        <dbReference type="ARBA" id="ARBA00023136"/>
    </source>
</evidence>
<evidence type="ECO:0000256" key="2">
    <source>
        <dbReference type="ARBA" id="ARBA00022448"/>
    </source>
</evidence>
<dbReference type="InterPro" id="IPR044669">
    <property type="entry name" value="YneE/VCCN1/2-like"/>
</dbReference>
<keyword evidence="3" id="KW-1003">Cell membrane</keyword>
<proteinExistence type="inferred from homology"/>
<dbReference type="OrthoDB" id="445589at2"/>
<dbReference type="EMBL" id="CP012159">
    <property type="protein sequence ID" value="AKT37439.1"/>
    <property type="molecule type" value="Genomic_DNA"/>
</dbReference>
<keyword evidence="11" id="KW-1185">Reference proteome</keyword>
<dbReference type="STRING" id="52.CMC5_015800"/>
<evidence type="ECO:0000256" key="1">
    <source>
        <dbReference type="ARBA" id="ARBA00004651"/>
    </source>
</evidence>
<evidence type="ECO:0000313" key="11">
    <source>
        <dbReference type="Proteomes" id="UP000067626"/>
    </source>
</evidence>
<evidence type="ECO:0000256" key="3">
    <source>
        <dbReference type="ARBA" id="ARBA00022475"/>
    </source>
</evidence>
<keyword evidence="5 9" id="KW-1133">Transmembrane helix</keyword>
<feature type="transmembrane region" description="Helical" evidence="9">
    <location>
        <begin position="249"/>
        <end position="268"/>
    </location>
</feature>
<protein>
    <recommendedName>
        <fullName evidence="12">Bestrophin</fullName>
    </recommendedName>
</protein>
<dbReference type="Proteomes" id="UP000067626">
    <property type="component" value="Chromosome"/>
</dbReference>
<comment type="similarity">
    <text evidence="8">Belongs to the anion channel-forming bestrophin (TC 1.A.46) family.</text>
</comment>
<dbReference type="KEGG" id="ccro:CMC5_015800"/>
<keyword evidence="6" id="KW-0406">Ion transport</keyword>
<dbReference type="PANTHER" id="PTHR33281">
    <property type="entry name" value="UPF0187 PROTEIN YNEE"/>
    <property type="match status" value="1"/>
</dbReference>
<keyword evidence="7 9" id="KW-0472">Membrane</keyword>
<dbReference type="GO" id="GO:0005886">
    <property type="term" value="C:plasma membrane"/>
    <property type="evidence" value="ECO:0007669"/>
    <property type="project" value="UniProtKB-SubCell"/>
</dbReference>
<comment type="subcellular location">
    <subcellularLocation>
        <location evidence="1">Cell membrane</location>
        <topology evidence="1">Multi-pass membrane protein</topology>
    </subcellularLocation>
</comment>
<accession>A0A0K1E9A9</accession>
<dbReference type="AlphaFoldDB" id="A0A0K1E9A9"/>
<dbReference type="GO" id="GO:0005254">
    <property type="term" value="F:chloride channel activity"/>
    <property type="evidence" value="ECO:0007669"/>
    <property type="project" value="InterPro"/>
</dbReference>
<dbReference type="Pfam" id="PF25539">
    <property type="entry name" value="Bestrophin_2"/>
    <property type="match status" value="1"/>
</dbReference>
<evidence type="ECO:0008006" key="12">
    <source>
        <dbReference type="Google" id="ProtNLM"/>
    </source>
</evidence>
<sequence length="317" mass="35934">MLVTERRSTWFRILFKYRGTAFARMRGRLAYSTLLAVAVTFVDLKFGYFHPDLTVIPFTLVGLSLSIFLGFRNNTSYDRFWEGRKLWGQLVNTSRTLTRQLLTLIAAPGGDAGTADTDAISEFRREMVYRLIAFVHCFRMHLRDQDKYEELRELLSATELESLKPELNKPNAIVQAMGFRLRDAWQRGWIHPMHVPILEQSLTSLTDIQGGCERIKSTPIPFSYTSLIHQIVALYCIALPFGIVKTVGLFTPVVVCIVAYAFYGLDAIGDEVENPFGLDPNDLPLSSLSRMIEVNLRQRLGETELPPLLKPKGGLLS</sequence>
<evidence type="ECO:0000256" key="8">
    <source>
        <dbReference type="ARBA" id="ARBA00034708"/>
    </source>
</evidence>
<feature type="transmembrane region" description="Helical" evidence="9">
    <location>
        <begin position="29"/>
        <end position="48"/>
    </location>
</feature>
<dbReference type="PANTHER" id="PTHR33281:SF19">
    <property type="entry name" value="VOLTAGE-DEPENDENT ANION CHANNEL-FORMING PROTEIN YNEE"/>
    <property type="match status" value="1"/>
</dbReference>
<evidence type="ECO:0000256" key="4">
    <source>
        <dbReference type="ARBA" id="ARBA00022692"/>
    </source>
</evidence>
<keyword evidence="4 9" id="KW-0812">Transmembrane</keyword>
<evidence type="ECO:0000256" key="5">
    <source>
        <dbReference type="ARBA" id="ARBA00022989"/>
    </source>
</evidence>
<evidence type="ECO:0000313" key="10">
    <source>
        <dbReference type="EMBL" id="AKT37439.1"/>
    </source>
</evidence>
<evidence type="ECO:0000256" key="6">
    <source>
        <dbReference type="ARBA" id="ARBA00023065"/>
    </source>
</evidence>
<keyword evidence="2" id="KW-0813">Transport</keyword>
<name>A0A0K1E9A9_CHOCO</name>
<reference evidence="10 11" key="1">
    <citation type="submission" date="2015-07" db="EMBL/GenBank/DDBJ databases">
        <title>Genome analysis of myxobacterium Chondromyces crocatus Cm c5 reveals a high potential for natural compound synthesis and the genetic basis for the loss of fruiting body formation.</title>
        <authorList>
            <person name="Zaburannyi N."/>
            <person name="Bunk B."/>
            <person name="Maier J."/>
            <person name="Overmann J."/>
            <person name="Mueller R."/>
        </authorList>
    </citation>
    <scope>NUCLEOTIDE SEQUENCE [LARGE SCALE GENOMIC DNA]</scope>
    <source>
        <strain evidence="10 11">Cm c5</strain>
    </source>
</reference>
<organism evidence="10 11">
    <name type="scientific">Chondromyces crocatus</name>
    <dbReference type="NCBI Taxonomy" id="52"/>
    <lineage>
        <taxon>Bacteria</taxon>
        <taxon>Pseudomonadati</taxon>
        <taxon>Myxococcota</taxon>
        <taxon>Polyangia</taxon>
        <taxon>Polyangiales</taxon>
        <taxon>Polyangiaceae</taxon>
        <taxon>Chondromyces</taxon>
    </lineage>
</organism>
<evidence type="ECO:0000256" key="9">
    <source>
        <dbReference type="SAM" id="Phobius"/>
    </source>
</evidence>
<gene>
    <name evidence="10" type="ORF">CMC5_015800</name>
</gene>